<dbReference type="HOGENOM" id="CLU_077931_3_1_0"/>
<feature type="transmembrane region" description="Helical" evidence="3">
    <location>
        <begin position="36"/>
        <end position="69"/>
    </location>
</feature>
<reference evidence="4 5" key="1">
    <citation type="journal article" date="2010" name="DNA Res.">
        <title>Bacterial lifestyle in a deep-sea hydrothermal vent chimney revealed by the genome sequence of the thermophilic bacterium Deferribacter desulfuricans SSM1.</title>
        <authorList>
            <person name="Takaki Y."/>
            <person name="Shimamura S."/>
            <person name="Nakagawa S."/>
            <person name="Fukuhara Y."/>
            <person name="Horikawa H."/>
            <person name="Ankai A."/>
            <person name="Harada T."/>
            <person name="Hosoyama A."/>
            <person name="Oguchi A."/>
            <person name="Fukui S."/>
            <person name="Fujita N."/>
            <person name="Takami H."/>
            <person name="Takai K."/>
        </authorList>
    </citation>
    <scope>NUCLEOTIDE SEQUENCE [LARGE SCALE GENOMIC DNA]</scope>
    <source>
        <strain evidence="5">DSM 14783 / JCM 11476 / NBRC 101012 / SSM1</strain>
    </source>
</reference>
<dbReference type="STRING" id="639282.DEFDS_1258"/>
<proteinExistence type="inferred from homology"/>
<keyword evidence="2" id="KW-1003">Cell membrane</keyword>
<protein>
    <recommendedName>
        <fullName evidence="2">Biotin transporter</fullName>
    </recommendedName>
</protein>
<dbReference type="GO" id="GO:0005886">
    <property type="term" value="C:plasma membrane"/>
    <property type="evidence" value="ECO:0007669"/>
    <property type="project" value="UniProtKB-SubCell"/>
</dbReference>
<sequence>MNQNKIVYSALVAAFLAVSTFIRIPLEPVPLTLQPFVVLLMPMIFGIKPAFMGGLVYLILGLIGLPIFAHGGGIGYVLQPTFGYLVGFVLASIPIGYFAKYKKIFFYLLGGLLGLVVIYGLGVTYLYFNLNYIQHKAIAFRKILYIGFLTPLLFDIVKLIVASIIANKIKDRF</sequence>
<dbReference type="PIRSF" id="PIRSF016661">
    <property type="entry name" value="BioY"/>
    <property type="match status" value="1"/>
</dbReference>
<dbReference type="Gene3D" id="1.10.1760.20">
    <property type="match status" value="1"/>
</dbReference>
<evidence type="ECO:0000313" key="5">
    <source>
        <dbReference type="Proteomes" id="UP000001520"/>
    </source>
</evidence>
<keyword evidence="3" id="KW-1133">Transmembrane helix</keyword>
<organism evidence="4 5">
    <name type="scientific">Deferribacter desulfuricans (strain DSM 14783 / JCM 11476 / NBRC 101012 / SSM1)</name>
    <dbReference type="NCBI Taxonomy" id="639282"/>
    <lineage>
        <taxon>Bacteria</taxon>
        <taxon>Pseudomonadati</taxon>
        <taxon>Deferribacterota</taxon>
        <taxon>Deferribacteres</taxon>
        <taxon>Deferribacterales</taxon>
        <taxon>Deferribacteraceae</taxon>
        <taxon>Deferribacter</taxon>
    </lineage>
</organism>
<keyword evidence="5" id="KW-1185">Reference proteome</keyword>
<keyword evidence="2" id="KW-0813">Transport</keyword>
<feature type="transmembrane region" description="Helical" evidence="3">
    <location>
        <begin position="106"/>
        <end position="128"/>
    </location>
</feature>
<keyword evidence="2 3" id="KW-0472">Membrane</keyword>
<evidence type="ECO:0000256" key="1">
    <source>
        <dbReference type="ARBA" id="ARBA00010692"/>
    </source>
</evidence>
<dbReference type="eggNOG" id="COG1268">
    <property type="taxonomic scope" value="Bacteria"/>
</dbReference>
<evidence type="ECO:0000256" key="2">
    <source>
        <dbReference type="PIRNR" id="PIRNR016661"/>
    </source>
</evidence>
<dbReference type="KEGG" id="ddf:DEFDS_1258"/>
<feature type="transmembrane region" description="Helical" evidence="3">
    <location>
        <begin position="81"/>
        <end position="99"/>
    </location>
</feature>
<dbReference type="RefSeq" id="WP_013007972.1">
    <property type="nucleotide sequence ID" value="NC_013939.1"/>
</dbReference>
<feature type="transmembrane region" description="Helical" evidence="3">
    <location>
        <begin position="6"/>
        <end position="24"/>
    </location>
</feature>
<comment type="subcellular location">
    <subcellularLocation>
        <location evidence="2">Cell membrane</location>
        <topology evidence="2">Multi-pass membrane protein</topology>
    </subcellularLocation>
</comment>
<accession>D3PDQ2</accession>
<dbReference type="Proteomes" id="UP000001520">
    <property type="component" value="Chromosome"/>
</dbReference>
<dbReference type="InterPro" id="IPR003784">
    <property type="entry name" value="BioY"/>
</dbReference>
<gene>
    <name evidence="4" type="ordered locus">DEFDS_1258</name>
</gene>
<dbReference type="EMBL" id="AP011529">
    <property type="protein sequence ID" value="BAI80725.1"/>
    <property type="molecule type" value="Genomic_DNA"/>
</dbReference>
<feature type="transmembrane region" description="Helical" evidence="3">
    <location>
        <begin position="143"/>
        <end position="166"/>
    </location>
</feature>
<name>D3PDQ2_DEFDS</name>
<dbReference type="Pfam" id="PF02632">
    <property type="entry name" value="BioY"/>
    <property type="match status" value="1"/>
</dbReference>
<dbReference type="AlphaFoldDB" id="D3PDQ2"/>
<dbReference type="GO" id="GO:0015225">
    <property type="term" value="F:biotin transmembrane transporter activity"/>
    <property type="evidence" value="ECO:0007669"/>
    <property type="project" value="UniProtKB-UniRule"/>
</dbReference>
<dbReference type="PANTHER" id="PTHR34295">
    <property type="entry name" value="BIOTIN TRANSPORTER BIOY"/>
    <property type="match status" value="1"/>
</dbReference>
<keyword evidence="3" id="KW-0812">Transmembrane</keyword>
<evidence type="ECO:0000313" key="4">
    <source>
        <dbReference type="EMBL" id="BAI80725.1"/>
    </source>
</evidence>
<evidence type="ECO:0000256" key="3">
    <source>
        <dbReference type="SAM" id="Phobius"/>
    </source>
</evidence>
<comment type="similarity">
    <text evidence="1 2">Belongs to the BioY family.</text>
</comment>
<dbReference type="PANTHER" id="PTHR34295:SF1">
    <property type="entry name" value="BIOTIN TRANSPORTER BIOY"/>
    <property type="match status" value="1"/>
</dbReference>